<dbReference type="Proteomes" id="UP001141552">
    <property type="component" value="Unassembled WGS sequence"/>
</dbReference>
<feature type="region of interest" description="Disordered" evidence="1">
    <location>
        <begin position="119"/>
        <end position="162"/>
    </location>
</feature>
<dbReference type="AlphaFoldDB" id="A0A9Q0FAT9"/>
<dbReference type="EMBL" id="JAKUCV010006278">
    <property type="protein sequence ID" value="KAJ4828040.1"/>
    <property type="molecule type" value="Genomic_DNA"/>
</dbReference>
<feature type="region of interest" description="Disordered" evidence="1">
    <location>
        <begin position="187"/>
        <end position="223"/>
    </location>
</feature>
<reference evidence="2" key="2">
    <citation type="journal article" date="2023" name="Plants (Basel)">
        <title>Annotation of the Turnera subulata (Passifloraceae) Draft Genome Reveals the S-Locus Evolved after the Divergence of Turneroideae from Passifloroideae in a Stepwise Manner.</title>
        <authorList>
            <person name="Henning P.M."/>
            <person name="Roalson E.H."/>
            <person name="Mir W."/>
            <person name="McCubbin A.G."/>
            <person name="Shore J.S."/>
        </authorList>
    </citation>
    <scope>NUCLEOTIDE SEQUENCE</scope>
    <source>
        <strain evidence="2">F60SS</strain>
    </source>
</reference>
<feature type="compositionally biased region" description="Basic and acidic residues" evidence="1">
    <location>
        <begin position="187"/>
        <end position="210"/>
    </location>
</feature>
<proteinExistence type="predicted"/>
<feature type="non-terminal residue" evidence="2">
    <location>
        <position position="255"/>
    </location>
</feature>
<reference evidence="2" key="1">
    <citation type="submission" date="2022-02" db="EMBL/GenBank/DDBJ databases">
        <authorList>
            <person name="Henning P.M."/>
            <person name="McCubbin A.G."/>
            <person name="Shore J.S."/>
        </authorList>
    </citation>
    <scope>NUCLEOTIDE SEQUENCE</scope>
    <source>
        <strain evidence="2">F60SS</strain>
        <tissue evidence="2">Leaves</tissue>
    </source>
</reference>
<comment type="caution">
    <text evidence="2">The sequence shown here is derived from an EMBL/GenBank/DDBJ whole genome shotgun (WGS) entry which is preliminary data.</text>
</comment>
<organism evidence="2 3">
    <name type="scientific">Turnera subulata</name>
    <dbReference type="NCBI Taxonomy" id="218843"/>
    <lineage>
        <taxon>Eukaryota</taxon>
        <taxon>Viridiplantae</taxon>
        <taxon>Streptophyta</taxon>
        <taxon>Embryophyta</taxon>
        <taxon>Tracheophyta</taxon>
        <taxon>Spermatophyta</taxon>
        <taxon>Magnoliopsida</taxon>
        <taxon>eudicotyledons</taxon>
        <taxon>Gunneridae</taxon>
        <taxon>Pentapetalae</taxon>
        <taxon>rosids</taxon>
        <taxon>fabids</taxon>
        <taxon>Malpighiales</taxon>
        <taxon>Passifloraceae</taxon>
        <taxon>Turnera</taxon>
    </lineage>
</organism>
<feature type="region of interest" description="Disordered" evidence="1">
    <location>
        <begin position="28"/>
        <end position="77"/>
    </location>
</feature>
<dbReference type="OrthoDB" id="76949at2759"/>
<keyword evidence="3" id="KW-1185">Reference proteome</keyword>
<gene>
    <name evidence="2" type="ORF">Tsubulata_050176</name>
</gene>
<sequence length="255" mass="28692">MAETSKARVTITLGRSGQVVKRAATVSDDYSNSVPSVGSKRSVRDRLGSNFDSSSVRGALGSSSNKRQRGESSLTSLVTNGAGDVRVGKDDLRYKLMQKNVFRRAQSDDDHNKMDLREKLSRTVQPSGPPLGSFDAPQRMPEPRNSSLLGQIPSRRSADDLHQMDARRNSYSPWTLDHIRRRSPDRLDHIRRRSPDRLDHVRRRSPDRVLGRGLSPPRNVNSLQRRPLNRTMDDVRPVSFMHKDVLDTTRSVASS</sequence>
<evidence type="ECO:0000313" key="2">
    <source>
        <dbReference type="EMBL" id="KAJ4828040.1"/>
    </source>
</evidence>
<name>A0A9Q0FAT9_9ROSI</name>
<evidence type="ECO:0000256" key="1">
    <source>
        <dbReference type="SAM" id="MobiDB-lite"/>
    </source>
</evidence>
<accession>A0A9Q0FAT9</accession>
<evidence type="ECO:0000313" key="3">
    <source>
        <dbReference type="Proteomes" id="UP001141552"/>
    </source>
</evidence>
<feature type="compositionally biased region" description="Low complexity" evidence="1">
    <location>
        <begin position="53"/>
        <end position="64"/>
    </location>
</feature>
<protein>
    <submittedName>
        <fullName evidence="2">Uncharacterized protein</fullName>
    </submittedName>
</protein>